<protein>
    <submittedName>
        <fullName evidence="1">Putative secreted protein</fullName>
    </submittedName>
</protein>
<sequence>MYVCVCVCVCVCGVCESRTDLYGQRIPYERKEIGSILCTYIIVVRKGMEFSPESTPVLGPCRSAAGQSAVRTDGQSA</sequence>
<evidence type="ECO:0000313" key="1">
    <source>
        <dbReference type="EMBL" id="MBW62963.1"/>
    </source>
</evidence>
<reference evidence="1" key="1">
    <citation type="submission" date="2018-01" db="EMBL/GenBank/DDBJ databases">
        <title>An insight into the sialome of Amazonian anophelines.</title>
        <authorList>
            <person name="Ribeiro J.M."/>
            <person name="Scarpassa V."/>
            <person name="Calvo E."/>
        </authorList>
    </citation>
    <scope>NUCLEOTIDE SEQUENCE</scope>
    <source>
        <tissue evidence="1">Salivary glands</tissue>
    </source>
</reference>
<name>A0A2M4CC93_9DIPT</name>
<proteinExistence type="predicted"/>
<organism evidence="1">
    <name type="scientific">Anopheles marajoara</name>
    <dbReference type="NCBI Taxonomy" id="58244"/>
    <lineage>
        <taxon>Eukaryota</taxon>
        <taxon>Metazoa</taxon>
        <taxon>Ecdysozoa</taxon>
        <taxon>Arthropoda</taxon>
        <taxon>Hexapoda</taxon>
        <taxon>Insecta</taxon>
        <taxon>Pterygota</taxon>
        <taxon>Neoptera</taxon>
        <taxon>Endopterygota</taxon>
        <taxon>Diptera</taxon>
        <taxon>Nematocera</taxon>
        <taxon>Culicoidea</taxon>
        <taxon>Culicidae</taxon>
        <taxon>Anophelinae</taxon>
        <taxon>Anopheles</taxon>
    </lineage>
</organism>
<accession>A0A2M4CC93</accession>
<dbReference type="EMBL" id="GGFJ01013822">
    <property type="protein sequence ID" value="MBW62963.1"/>
    <property type="molecule type" value="Transcribed_RNA"/>
</dbReference>
<dbReference type="AlphaFoldDB" id="A0A2M4CC93"/>